<sequence length="43" mass="4873">MSLSRSDTPNNSMVLRGQSSMMSTHNPISWTALLEAVTSRWYE</sequence>
<evidence type="ECO:0000313" key="2">
    <source>
        <dbReference type="Proteomes" id="UP000238479"/>
    </source>
</evidence>
<gene>
    <name evidence="1" type="ORF">RchiOBHm_Chr2g0103201</name>
</gene>
<dbReference type="EMBL" id="PDCK01000040">
    <property type="protein sequence ID" value="PRQ47756.1"/>
    <property type="molecule type" value="Genomic_DNA"/>
</dbReference>
<keyword evidence="2" id="KW-1185">Reference proteome</keyword>
<proteinExistence type="predicted"/>
<dbReference type="Proteomes" id="UP000238479">
    <property type="component" value="Chromosome 2"/>
</dbReference>
<protein>
    <submittedName>
        <fullName evidence="1">Uncharacterized protein</fullName>
    </submittedName>
</protein>
<accession>A0A2P6RMU0</accession>
<evidence type="ECO:0000313" key="1">
    <source>
        <dbReference type="EMBL" id="PRQ47756.1"/>
    </source>
</evidence>
<reference evidence="1 2" key="1">
    <citation type="journal article" date="2018" name="Nat. Genet.">
        <title>The Rosa genome provides new insights in the design of modern roses.</title>
        <authorList>
            <person name="Bendahmane M."/>
        </authorList>
    </citation>
    <scope>NUCLEOTIDE SEQUENCE [LARGE SCALE GENOMIC DNA]</scope>
    <source>
        <strain evidence="2">cv. Old Blush</strain>
    </source>
</reference>
<name>A0A2P6RMU0_ROSCH</name>
<organism evidence="1 2">
    <name type="scientific">Rosa chinensis</name>
    <name type="common">China rose</name>
    <dbReference type="NCBI Taxonomy" id="74649"/>
    <lineage>
        <taxon>Eukaryota</taxon>
        <taxon>Viridiplantae</taxon>
        <taxon>Streptophyta</taxon>
        <taxon>Embryophyta</taxon>
        <taxon>Tracheophyta</taxon>
        <taxon>Spermatophyta</taxon>
        <taxon>Magnoliopsida</taxon>
        <taxon>eudicotyledons</taxon>
        <taxon>Gunneridae</taxon>
        <taxon>Pentapetalae</taxon>
        <taxon>rosids</taxon>
        <taxon>fabids</taxon>
        <taxon>Rosales</taxon>
        <taxon>Rosaceae</taxon>
        <taxon>Rosoideae</taxon>
        <taxon>Rosoideae incertae sedis</taxon>
        <taxon>Rosa</taxon>
    </lineage>
</organism>
<dbReference type="Gramene" id="PRQ47756">
    <property type="protein sequence ID" value="PRQ47756"/>
    <property type="gene ID" value="RchiOBHm_Chr2g0103201"/>
</dbReference>
<dbReference type="AlphaFoldDB" id="A0A2P6RMU0"/>
<comment type="caution">
    <text evidence="1">The sequence shown here is derived from an EMBL/GenBank/DDBJ whole genome shotgun (WGS) entry which is preliminary data.</text>
</comment>